<gene>
    <name evidence="3" type="ORF">RJ641_025734</name>
</gene>
<feature type="repeat" description="PPR" evidence="2">
    <location>
        <begin position="22"/>
        <end position="56"/>
    </location>
</feature>
<dbReference type="PROSITE" id="PS51257">
    <property type="entry name" value="PROKAR_LIPOPROTEIN"/>
    <property type="match status" value="1"/>
</dbReference>
<dbReference type="Pfam" id="PF20431">
    <property type="entry name" value="E_motif"/>
    <property type="match status" value="1"/>
</dbReference>
<dbReference type="GO" id="GO:0009451">
    <property type="term" value="P:RNA modification"/>
    <property type="evidence" value="ECO:0007669"/>
    <property type="project" value="InterPro"/>
</dbReference>
<dbReference type="PANTHER" id="PTHR47926">
    <property type="entry name" value="PENTATRICOPEPTIDE REPEAT-CONTAINING PROTEIN"/>
    <property type="match status" value="1"/>
</dbReference>
<dbReference type="Gene3D" id="1.25.40.10">
    <property type="entry name" value="Tetratricopeptide repeat domain"/>
    <property type="match status" value="1"/>
</dbReference>
<evidence type="ECO:0000313" key="4">
    <source>
        <dbReference type="Proteomes" id="UP001370490"/>
    </source>
</evidence>
<proteinExistence type="predicted"/>
<sequence>MYSKFNLIEKVEQVFRLIEEKDVTSWNTIISSCCNCGDHAKSLMLFSTMTEVSAKPDNFTFASVLAACEGLLWILMIKSSRRVFGKNFPSGVCWLHGDAVIGQRLAGILLNLHPSPTLQYVLLSNLYASDEMWNSVADAWKMLKINSLEEEPGHSLIEVEGRVKKFTIGDFSHSIIGEMEDILRRLNLEIMETSPSN</sequence>
<dbReference type="Pfam" id="PF13041">
    <property type="entry name" value="PPR_2"/>
    <property type="match status" value="1"/>
</dbReference>
<dbReference type="InterPro" id="IPR002885">
    <property type="entry name" value="PPR_rpt"/>
</dbReference>
<dbReference type="NCBIfam" id="TIGR00756">
    <property type="entry name" value="PPR"/>
    <property type="match status" value="1"/>
</dbReference>
<dbReference type="InterPro" id="IPR046848">
    <property type="entry name" value="E_motif"/>
</dbReference>
<dbReference type="PROSITE" id="PS51375">
    <property type="entry name" value="PPR"/>
    <property type="match status" value="1"/>
</dbReference>
<accession>A0AAN8WAC7</accession>
<evidence type="ECO:0000256" key="2">
    <source>
        <dbReference type="PROSITE-ProRule" id="PRU00708"/>
    </source>
</evidence>
<protein>
    <submittedName>
        <fullName evidence="3">E motif</fullName>
    </submittedName>
</protein>
<keyword evidence="4" id="KW-1185">Reference proteome</keyword>
<name>A0AAN8WAC7_9MAGN</name>
<reference evidence="3 4" key="1">
    <citation type="submission" date="2023-12" db="EMBL/GenBank/DDBJ databases">
        <title>A high-quality genome assembly for Dillenia turbinata (Dilleniales).</title>
        <authorList>
            <person name="Chanderbali A."/>
        </authorList>
    </citation>
    <scope>NUCLEOTIDE SEQUENCE [LARGE SCALE GENOMIC DNA]</scope>
    <source>
        <strain evidence="3">LSX21</strain>
        <tissue evidence="3">Leaf</tissue>
    </source>
</reference>
<evidence type="ECO:0000256" key="1">
    <source>
        <dbReference type="ARBA" id="ARBA00022737"/>
    </source>
</evidence>
<dbReference type="InterPro" id="IPR046960">
    <property type="entry name" value="PPR_At4g14850-like_plant"/>
</dbReference>
<dbReference type="Proteomes" id="UP001370490">
    <property type="component" value="Unassembled WGS sequence"/>
</dbReference>
<dbReference type="InterPro" id="IPR011990">
    <property type="entry name" value="TPR-like_helical_dom_sf"/>
</dbReference>
<dbReference type="AlphaFoldDB" id="A0AAN8WAC7"/>
<dbReference type="EMBL" id="JBAMMX010000003">
    <property type="protein sequence ID" value="KAK6944632.1"/>
    <property type="molecule type" value="Genomic_DNA"/>
</dbReference>
<evidence type="ECO:0000313" key="3">
    <source>
        <dbReference type="EMBL" id="KAK6944632.1"/>
    </source>
</evidence>
<keyword evidence="1" id="KW-0677">Repeat</keyword>
<organism evidence="3 4">
    <name type="scientific">Dillenia turbinata</name>
    <dbReference type="NCBI Taxonomy" id="194707"/>
    <lineage>
        <taxon>Eukaryota</taxon>
        <taxon>Viridiplantae</taxon>
        <taxon>Streptophyta</taxon>
        <taxon>Embryophyta</taxon>
        <taxon>Tracheophyta</taxon>
        <taxon>Spermatophyta</taxon>
        <taxon>Magnoliopsida</taxon>
        <taxon>eudicotyledons</taxon>
        <taxon>Gunneridae</taxon>
        <taxon>Pentapetalae</taxon>
        <taxon>Dilleniales</taxon>
        <taxon>Dilleniaceae</taxon>
        <taxon>Dillenia</taxon>
    </lineage>
</organism>
<dbReference type="GO" id="GO:0003723">
    <property type="term" value="F:RNA binding"/>
    <property type="evidence" value="ECO:0007669"/>
    <property type="project" value="InterPro"/>
</dbReference>
<comment type="caution">
    <text evidence="3">The sequence shown here is derived from an EMBL/GenBank/DDBJ whole genome shotgun (WGS) entry which is preliminary data.</text>
</comment>